<keyword evidence="3" id="KW-1185">Reference proteome</keyword>
<sequence length="142" mass="15518">MEGGFDVVEEKRRIGSTLSTPAANRGKRYPTTPHPSRGSLERVDPQASLTSELQVEKTSLFNSVQMKITEEMQGSECVISIFRQLVLAVQEGKALLQEIKADEVGKPFLLKTSKDTSEEVTNLSLDVASLKAGVNAISRKDP</sequence>
<comment type="caution">
    <text evidence="2">The sequence shown here is derived from an EMBL/GenBank/DDBJ whole genome shotgun (WGS) entry which is preliminary data.</text>
</comment>
<organism evidence="2 3">
    <name type="scientific">Riccia fluitans</name>
    <dbReference type="NCBI Taxonomy" id="41844"/>
    <lineage>
        <taxon>Eukaryota</taxon>
        <taxon>Viridiplantae</taxon>
        <taxon>Streptophyta</taxon>
        <taxon>Embryophyta</taxon>
        <taxon>Marchantiophyta</taxon>
        <taxon>Marchantiopsida</taxon>
        <taxon>Marchantiidae</taxon>
        <taxon>Marchantiales</taxon>
        <taxon>Ricciaceae</taxon>
        <taxon>Riccia</taxon>
    </lineage>
</organism>
<feature type="region of interest" description="Disordered" evidence="1">
    <location>
        <begin position="1"/>
        <end position="48"/>
    </location>
</feature>
<evidence type="ECO:0000313" key="3">
    <source>
        <dbReference type="Proteomes" id="UP001605036"/>
    </source>
</evidence>
<protein>
    <submittedName>
        <fullName evidence="2">Uncharacterized protein</fullName>
    </submittedName>
</protein>
<name>A0ABD1ZNX2_9MARC</name>
<accession>A0ABD1ZNX2</accession>
<dbReference type="Proteomes" id="UP001605036">
    <property type="component" value="Unassembled WGS sequence"/>
</dbReference>
<gene>
    <name evidence="2" type="ORF">R1flu_019942</name>
</gene>
<evidence type="ECO:0000313" key="2">
    <source>
        <dbReference type="EMBL" id="KAL2651814.1"/>
    </source>
</evidence>
<evidence type="ECO:0000256" key="1">
    <source>
        <dbReference type="SAM" id="MobiDB-lite"/>
    </source>
</evidence>
<dbReference type="AlphaFoldDB" id="A0ABD1ZNX2"/>
<reference evidence="2 3" key="1">
    <citation type="submission" date="2024-09" db="EMBL/GenBank/DDBJ databases">
        <title>Chromosome-scale assembly of Riccia fluitans.</title>
        <authorList>
            <person name="Paukszto L."/>
            <person name="Sawicki J."/>
            <person name="Karawczyk K."/>
            <person name="Piernik-Szablinska J."/>
            <person name="Szczecinska M."/>
            <person name="Mazdziarz M."/>
        </authorList>
    </citation>
    <scope>NUCLEOTIDE SEQUENCE [LARGE SCALE GENOMIC DNA]</scope>
    <source>
        <strain evidence="2">Rf_01</strain>
        <tissue evidence="2">Aerial parts of the thallus</tissue>
    </source>
</reference>
<dbReference type="EMBL" id="JBHFFA010000001">
    <property type="protein sequence ID" value="KAL2651814.1"/>
    <property type="molecule type" value="Genomic_DNA"/>
</dbReference>
<proteinExistence type="predicted"/>